<evidence type="ECO:0000256" key="3">
    <source>
        <dbReference type="ARBA" id="ARBA00022723"/>
    </source>
</evidence>
<dbReference type="Gene3D" id="1.10.490.10">
    <property type="entry name" value="Globins"/>
    <property type="match status" value="1"/>
</dbReference>
<evidence type="ECO:0000256" key="4">
    <source>
        <dbReference type="ARBA" id="ARBA00023004"/>
    </source>
</evidence>
<dbReference type="InterPro" id="IPR001486">
    <property type="entry name" value="Hemoglobin_trunc"/>
</dbReference>
<dbReference type="InterPro" id="IPR012292">
    <property type="entry name" value="Globin/Proto"/>
</dbReference>
<dbReference type="Proteomes" id="UP000253426">
    <property type="component" value="Unassembled WGS sequence"/>
</dbReference>
<organism evidence="6 7">
    <name type="scientific">Roseimicrobium gellanilyticum</name>
    <dbReference type="NCBI Taxonomy" id="748857"/>
    <lineage>
        <taxon>Bacteria</taxon>
        <taxon>Pseudomonadati</taxon>
        <taxon>Verrucomicrobiota</taxon>
        <taxon>Verrucomicrobiia</taxon>
        <taxon>Verrucomicrobiales</taxon>
        <taxon>Verrucomicrobiaceae</taxon>
        <taxon>Roseimicrobium</taxon>
    </lineage>
</organism>
<dbReference type="Pfam" id="PF01152">
    <property type="entry name" value="Bac_globin"/>
    <property type="match status" value="1"/>
</dbReference>
<dbReference type="AlphaFoldDB" id="A0A366HU67"/>
<dbReference type="OrthoDB" id="25954at2"/>
<evidence type="ECO:0000256" key="5">
    <source>
        <dbReference type="PIRSR" id="PIRSR601486-1"/>
    </source>
</evidence>
<name>A0A366HU67_9BACT</name>
<evidence type="ECO:0000256" key="2">
    <source>
        <dbReference type="ARBA" id="ARBA00022617"/>
    </source>
</evidence>
<dbReference type="GO" id="GO:0046872">
    <property type="term" value="F:metal ion binding"/>
    <property type="evidence" value="ECO:0007669"/>
    <property type="project" value="UniProtKB-KW"/>
</dbReference>
<feature type="binding site" description="distal binding residue" evidence="5">
    <location>
        <position position="75"/>
    </location>
    <ligand>
        <name>heme</name>
        <dbReference type="ChEBI" id="CHEBI:30413"/>
    </ligand>
    <ligandPart>
        <name>Fe</name>
        <dbReference type="ChEBI" id="CHEBI:18248"/>
    </ligandPart>
</feature>
<keyword evidence="4 5" id="KW-0408">Iron</keyword>
<feature type="binding site" description="distal binding residue" evidence="5">
    <location>
        <position position="49"/>
    </location>
    <ligand>
        <name>heme</name>
        <dbReference type="ChEBI" id="CHEBI:30413"/>
    </ligand>
    <ligandPart>
        <name>Fe</name>
        <dbReference type="ChEBI" id="CHEBI:18248"/>
    </ligandPart>
</feature>
<keyword evidence="1" id="KW-0813">Transport</keyword>
<proteinExistence type="predicted"/>
<dbReference type="CDD" id="cd08916">
    <property type="entry name" value="TrHb3_P"/>
    <property type="match status" value="1"/>
</dbReference>
<keyword evidence="3 5" id="KW-0479">Metal-binding</keyword>
<accession>A0A366HU67</accession>
<dbReference type="RefSeq" id="WP_113957966.1">
    <property type="nucleotide sequence ID" value="NZ_QNRR01000002.1"/>
</dbReference>
<dbReference type="GO" id="GO:0020037">
    <property type="term" value="F:heme binding"/>
    <property type="evidence" value="ECO:0007669"/>
    <property type="project" value="InterPro"/>
</dbReference>
<keyword evidence="2 5" id="KW-0349">Heme</keyword>
<dbReference type="InterPro" id="IPR009050">
    <property type="entry name" value="Globin-like_sf"/>
</dbReference>
<dbReference type="EMBL" id="QNRR01000002">
    <property type="protein sequence ID" value="RBP46454.1"/>
    <property type="molecule type" value="Genomic_DNA"/>
</dbReference>
<keyword evidence="7" id="KW-1185">Reference proteome</keyword>
<evidence type="ECO:0000313" key="7">
    <source>
        <dbReference type="Proteomes" id="UP000253426"/>
    </source>
</evidence>
<protein>
    <submittedName>
        <fullName evidence="6">Hemoglobin</fullName>
    </submittedName>
</protein>
<dbReference type="GO" id="GO:0019825">
    <property type="term" value="F:oxygen binding"/>
    <property type="evidence" value="ECO:0007669"/>
    <property type="project" value="InterPro"/>
</dbReference>
<reference evidence="6 7" key="1">
    <citation type="submission" date="2018-06" db="EMBL/GenBank/DDBJ databases">
        <title>Genomic Encyclopedia of Type Strains, Phase IV (KMG-IV): sequencing the most valuable type-strain genomes for metagenomic binning, comparative biology and taxonomic classification.</title>
        <authorList>
            <person name="Goeker M."/>
        </authorList>
    </citation>
    <scope>NUCLEOTIDE SEQUENCE [LARGE SCALE GENOMIC DNA]</scope>
    <source>
        <strain evidence="6 7">DSM 25532</strain>
    </source>
</reference>
<evidence type="ECO:0000256" key="1">
    <source>
        <dbReference type="ARBA" id="ARBA00022448"/>
    </source>
</evidence>
<dbReference type="SUPFAM" id="SSF46458">
    <property type="entry name" value="Globin-like"/>
    <property type="match status" value="1"/>
</dbReference>
<comment type="caution">
    <text evidence="6">The sequence shown here is derived from an EMBL/GenBank/DDBJ whole genome shotgun (WGS) entry which is preliminary data.</text>
</comment>
<sequence length="157" mass="18063">MNIANPPFPDLLGRPDIEKLVNAFYERVQADELLGFIFNDVAKTHWESHLPRMYAFWETVLFRSGGYTGNPVAAHAKLVPQTEMGRTQFDRWLLLFRETVDSLFTGPNAEHIKNCAHDMANVLYSRINGVPDPRFDPARLTPEQRARYAKYRAEQPA</sequence>
<gene>
    <name evidence="6" type="ORF">DES53_102845</name>
</gene>
<evidence type="ECO:0000313" key="6">
    <source>
        <dbReference type="EMBL" id="RBP46454.1"/>
    </source>
</evidence>